<evidence type="ECO:0000313" key="2">
    <source>
        <dbReference type="EMBL" id="TFK97575.1"/>
    </source>
</evidence>
<evidence type="ECO:0000313" key="3">
    <source>
        <dbReference type="Proteomes" id="UP000305067"/>
    </source>
</evidence>
<feature type="transmembrane region" description="Helical" evidence="1">
    <location>
        <begin position="120"/>
        <end position="142"/>
    </location>
</feature>
<feature type="transmembrane region" description="Helical" evidence="1">
    <location>
        <begin position="28"/>
        <end position="50"/>
    </location>
</feature>
<evidence type="ECO:0008006" key="4">
    <source>
        <dbReference type="Google" id="ProtNLM"/>
    </source>
</evidence>
<protein>
    <recommendedName>
        <fullName evidence="4">Integral membrane protein</fullName>
    </recommendedName>
</protein>
<feature type="transmembrane region" description="Helical" evidence="1">
    <location>
        <begin position="291"/>
        <end position="314"/>
    </location>
</feature>
<dbReference type="OrthoDB" id="2750727at2759"/>
<proteinExistence type="predicted"/>
<feature type="transmembrane region" description="Helical" evidence="1">
    <location>
        <begin position="244"/>
        <end position="271"/>
    </location>
</feature>
<keyword evidence="3" id="KW-1185">Reference proteome</keyword>
<feature type="transmembrane region" description="Helical" evidence="1">
    <location>
        <begin position="62"/>
        <end position="86"/>
    </location>
</feature>
<dbReference type="AlphaFoldDB" id="A0A5C3Q666"/>
<name>A0A5C3Q666_9AGAR</name>
<reference evidence="2 3" key="1">
    <citation type="journal article" date="2019" name="Nat. Ecol. Evol.">
        <title>Megaphylogeny resolves global patterns of mushroom evolution.</title>
        <authorList>
            <person name="Varga T."/>
            <person name="Krizsan K."/>
            <person name="Foldi C."/>
            <person name="Dima B."/>
            <person name="Sanchez-Garcia M."/>
            <person name="Sanchez-Ramirez S."/>
            <person name="Szollosi G.J."/>
            <person name="Szarkandi J.G."/>
            <person name="Papp V."/>
            <person name="Albert L."/>
            <person name="Andreopoulos W."/>
            <person name="Angelini C."/>
            <person name="Antonin V."/>
            <person name="Barry K.W."/>
            <person name="Bougher N.L."/>
            <person name="Buchanan P."/>
            <person name="Buyck B."/>
            <person name="Bense V."/>
            <person name="Catcheside P."/>
            <person name="Chovatia M."/>
            <person name="Cooper J."/>
            <person name="Damon W."/>
            <person name="Desjardin D."/>
            <person name="Finy P."/>
            <person name="Geml J."/>
            <person name="Haridas S."/>
            <person name="Hughes K."/>
            <person name="Justo A."/>
            <person name="Karasinski D."/>
            <person name="Kautmanova I."/>
            <person name="Kiss B."/>
            <person name="Kocsube S."/>
            <person name="Kotiranta H."/>
            <person name="LaButti K.M."/>
            <person name="Lechner B.E."/>
            <person name="Liimatainen K."/>
            <person name="Lipzen A."/>
            <person name="Lukacs Z."/>
            <person name="Mihaltcheva S."/>
            <person name="Morgado L.N."/>
            <person name="Niskanen T."/>
            <person name="Noordeloos M.E."/>
            <person name="Ohm R.A."/>
            <person name="Ortiz-Santana B."/>
            <person name="Ovrebo C."/>
            <person name="Racz N."/>
            <person name="Riley R."/>
            <person name="Savchenko A."/>
            <person name="Shiryaev A."/>
            <person name="Soop K."/>
            <person name="Spirin V."/>
            <person name="Szebenyi C."/>
            <person name="Tomsovsky M."/>
            <person name="Tulloss R.E."/>
            <person name="Uehling J."/>
            <person name="Grigoriev I.V."/>
            <person name="Vagvolgyi C."/>
            <person name="Papp T."/>
            <person name="Martin F.M."/>
            <person name="Miettinen O."/>
            <person name="Hibbett D.S."/>
            <person name="Nagy L.G."/>
        </authorList>
    </citation>
    <scope>NUCLEOTIDE SEQUENCE [LARGE SCALE GENOMIC DNA]</scope>
    <source>
        <strain evidence="2 3">CBS 309.79</strain>
    </source>
</reference>
<organism evidence="2 3">
    <name type="scientific">Pterulicium gracile</name>
    <dbReference type="NCBI Taxonomy" id="1884261"/>
    <lineage>
        <taxon>Eukaryota</taxon>
        <taxon>Fungi</taxon>
        <taxon>Dikarya</taxon>
        <taxon>Basidiomycota</taxon>
        <taxon>Agaricomycotina</taxon>
        <taxon>Agaricomycetes</taxon>
        <taxon>Agaricomycetidae</taxon>
        <taxon>Agaricales</taxon>
        <taxon>Pleurotineae</taxon>
        <taxon>Pterulaceae</taxon>
        <taxon>Pterulicium</taxon>
    </lineage>
</organism>
<gene>
    <name evidence="2" type="ORF">BDV98DRAFT_607481</name>
</gene>
<keyword evidence="1" id="KW-0812">Transmembrane</keyword>
<keyword evidence="1" id="KW-1133">Transmembrane helix</keyword>
<dbReference type="EMBL" id="ML178846">
    <property type="protein sequence ID" value="TFK97575.1"/>
    <property type="molecule type" value="Genomic_DNA"/>
</dbReference>
<feature type="transmembrane region" description="Helical" evidence="1">
    <location>
        <begin position="154"/>
        <end position="179"/>
    </location>
</feature>
<feature type="transmembrane region" description="Helical" evidence="1">
    <location>
        <begin position="199"/>
        <end position="223"/>
    </location>
</feature>
<keyword evidence="1" id="KW-0472">Membrane</keyword>
<accession>A0A5C3Q666</accession>
<sequence length="399" mass="43686">MDSTTQDPAVIQTLEMISGLAELVYPQVLVAIVVMALFGVYFVLSSIALWSLLRRKRKNHILLGALGITAAATILHSSLIIALPLAQIKGLLMRASSVPLLQRYEDYQSSGLQKMSYPTMIIVGGSADAGLVFLVNNALAVWRALSLWSSPTQGVVSLLLWSLLAANAGLYPPLIYMTIKQTKDLSSSASAHFSSDRTLFALVTAQSSVSILVNALATGIIAYKAFEHKRFESRAGTRLIGAKLLLLLTESGVFYILIQIVHLILVCLLVLPAFKNDPSQWLEVGKATMIFQFSSVIICAMYPPALTLIINYCYTTRRTKVNEMTPPTTLLPSSMRLGSRPGSFHHHDVHGTGNESTISFTPSSWFDEQKHPTPPMPEYRSSRGTTDINGREYLGPIAF</sequence>
<evidence type="ECO:0000256" key="1">
    <source>
        <dbReference type="SAM" id="Phobius"/>
    </source>
</evidence>
<dbReference type="Proteomes" id="UP000305067">
    <property type="component" value="Unassembled WGS sequence"/>
</dbReference>